<protein>
    <recommendedName>
        <fullName evidence="3">CPXCG motif-containing cysteine-rich protein</fullName>
    </recommendedName>
</protein>
<evidence type="ECO:0000313" key="2">
    <source>
        <dbReference type="Proteomes" id="UP000462362"/>
    </source>
</evidence>
<proteinExistence type="predicted"/>
<organism evidence="1 2">
    <name type="scientific">Parasutterella excrementihominis</name>
    <dbReference type="NCBI Taxonomy" id="487175"/>
    <lineage>
        <taxon>Bacteria</taxon>
        <taxon>Pseudomonadati</taxon>
        <taxon>Pseudomonadota</taxon>
        <taxon>Betaproteobacteria</taxon>
        <taxon>Burkholderiales</taxon>
        <taxon>Sutterellaceae</taxon>
        <taxon>Parasutterella</taxon>
    </lineage>
</organism>
<sequence>MAVRYEEEENKMEKTKKLQGEVVETECEDDIICPYCGTRHDYFDVDENYSFMDEDEYIEKCHECCLDFTYRANVSITFSTRRL</sequence>
<dbReference type="Proteomes" id="UP000462362">
    <property type="component" value="Unassembled WGS sequence"/>
</dbReference>
<evidence type="ECO:0008006" key="3">
    <source>
        <dbReference type="Google" id="ProtNLM"/>
    </source>
</evidence>
<name>A0A844LET7_9BURK</name>
<reference evidence="1 2" key="1">
    <citation type="journal article" date="2019" name="Nat. Med.">
        <title>A library of human gut bacterial isolates paired with longitudinal multiomics data enables mechanistic microbiome research.</title>
        <authorList>
            <person name="Poyet M."/>
            <person name="Groussin M."/>
            <person name="Gibbons S.M."/>
            <person name="Avila-Pacheco J."/>
            <person name="Jiang X."/>
            <person name="Kearney S.M."/>
            <person name="Perrotta A.R."/>
            <person name="Berdy B."/>
            <person name="Zhao S."/>
            <person name="Lieberman T.D."/>
            <person name="Swanson P.K."/>
            <person name="Smith M."/>
            <person name="Roesemann S."/>
            <person name="Alexander J.E."/>
            <person name="Rich S.A."/>
            <person name="Livny J."/>
            <person name="Vlamakis H."/>
            <person name="Clish C."/>
            <person name="Bullock K."/>
            <person name="Deik A."/>
            <person name="Scott J."/>
            <person name="Pierce K.A."/>
            <person name="Xavier R.J."/>
            <person name="Alm E.J."/>
        </authorList>
    </citation>
    <scope>NUCLEOTIDE SEQUENCE [LARGE SCALE GENOMIC DNA]</scope>
    <source>
        <strain evidence="1 2">BIOML-A2</strain>
    </source>
</reference>
<dbReference type="AlphaFoldDB" id="A0A844LET7"/>
<gene>
    <name evidence="1" type="ORF">GMD42_06655</name>
</gene>
<comment type="caution">
    <text evidence="1">The sequence shown here is derived from an EMBL/GenBank/DDBJ whole genome shotgun (WGS) entry which is preliminary data.</text>
</comment>
<dbReference type="EMBL" id="WNCL01000016">
    <property type="protein sequence ID" value="MTU43303.1"/>
    <property type="molecule type" value="Genomic_DNA"/>
</dbReference>
<evidence type="ECO:0000313" key="1">
    <source>
        <dbReference type="EMBL" id="MTU43303.1"/>
    </source>
</evidence>
<accession>A0A844LET7</accession>
<dbReference type="RefSeq" id="WP_151872242.1">
    <property type="nucleotide sequence ID" value="NZ_WNCG01000027.1"/>
</dbReference>